<dbReference type="EMBL" id="KQ964423">
    <property type="protein sequence ID" value="KXN74483.1"/>
    <property type="molecule type" value="Genomic_DNA"/>
</dbReference>
<sequence>MSWLVLLFWINFVFSQTSKDVPVEVSENEDLLTSLEELMKESKDDDLEARMDTDEDDFPRPEVRMSSFGAEFPPPKNIKDLSEPFAMNFLNYAAASYCNKDEIERWDCYNCQGFGKNTKEIVYVSYAEHNSAAFFGVNHERKLIIVSYRGTSNFKNWLINLDFKLVGLRTNQTSAIKVHSGFNNAADALMPKIRSSLLMAKKQNPKYKIVFTGHSLGGAIATLAAAKLAEERAIEWSDIQLITFGQPRVGNSRFADYLNSKPIESARVTTKGDIVAISPGRTLKYYHSQHIVHMNLNGESIKCSTTKEDRACTHYLKSLSLSAHFTFKNQRINSNCVDPKTVDPRNWFQKARDNTAEWFKNAKKSTADWFKKTWSKWF</sequence>
<keyword evidence="4" id="KW-1185">Reference proteome</keyword>
<dbReference type="Gene3D" id="3.40.50.1820">
    <property type="entry name" value="alpha/beta hydrolase"/>
    <property type="match status" value="1"/>
</dbReference>
<feature type="domain" description="Fungal lipase-type" evidence="2">
    <location>
        <begin position="145"/>
        <end position="281"/>
    </location>
</feature>
<name>A0A137PHK3_CONC2</name>
<organism evidence="3 4">
    <name type="scientific">Conidiobolus coronatus (strain ATCC 28846 / CBS 209.66 / NRRL 28638)</name>
    <name type="common">Delacroixia coronata</name>
    <dbReference type="NCBI Taxonomy" id="796925"/>
    <lineage>
        <taxon>Eukaryota</taxon>
        <taxon>Fungi</taxon>
        <taxon>Fungi incertae sedis</taxon>
        <taxon>Zoopagomycota</taxon>
        <taxon>Entomophthoromycotina</taxon>
        <taxon>Entomophthoromycetes</taxon>
        <taxon>Entomophthorales</taxon>
        <taxon>Ancylistaceae</taxon>
        <taxon>Conidiobolus</taxon>
    </lineage>
</organism>
<reference evidence="3 4" key="1">
    <citation type="journal article" date="2015" name="Genome Biol. Evol.">
        <title>Phylogenomic analyses indicate that early fungi evolved digesting cell walls of algal ancestors of land plants.</title>
        <authorList>
            <person name="Chang Y."/>
            <person name="Wang S."/>
            <person name="Sekimoto S."/>
            <person name="Aerts A.L."/>
            <person name="Choi C."/>
            <person name="Clum A."/>
            <person name="LaButti K.M."/>
            <person name="Lindquist E.A."/>
            <person name="Yee Ngan C."/>
            <person name="Ohm R.A."/>
            <person name="Salamov A.A."/>
            <person name="Grigoriev I.V."/>
            <person name="Spatafora J.W."/>
            <person name="Berbee M.L."/>
        </authorList>
    </citation>
    <scope>NUCLEOTIDE SEQUENCE [LARGE SCALE GENOMIC DNA]</scope>
    <source>
        <strain evidence="3 4">NRRL 28638</strain>
    </source>
</reference>
<evidence type="ECO:0000313" key="3">
    <source>
        <dbReference type="EMBL" id="KXN74483.1"/>
    </source>
</evidence>
<accession>A0A137PHK3</accession>
<dbReference type="OrthoDB" id="438440at2759"/>
<dbReference type="Pfam" id="PF01764">
    <property type="entry name" value="Lipase_3"/>
    <property type="match status" value="1"/>
</dbReference>
<dbReference type="AlphaFoldDB" id="A0A137PHK3"/>
<evidence type="ECO:0000259" key="2">
    <source>
        <dbReference type="Pfam" id="PF01764"/>
    </source>
</evidence>
<proteinExistence type="predicted"/>
<dbReference type="Proteomes" id="UP000070444">
    <property type="component" value="Unassembled WGS sequence"/>
</dbReference>
<dbReference type="PANTHER" id="PTHR45856:SF25">
    <property type="entry name" value="FUNGAL LIPASE-LIKE DOMAIN-CONTAINING PROTEIN"/>
    <property type="match status" value="1"/>
</dbReference>
<dbReference type="CDD" id="cd00519">
    <property type="entry name" value="Lipase_3"/>
    <property type="match status" value="1"/>
</dbReference>
<dbReference type="PANTHER" id="PTHR45856">
    <property type="entry name" value="ALPHA/BETA-HYDROLASES SUPERFAMILY PROTEIN"/>
    <property type="match status" value="1"/>
</dbReference>
<gene>
    <name evidence="3" type="ORF">CONCODRAFT_76862</name>
</gene>
<evidence type="ECO:0000256" key="1">
    <source>
        <dbReference type="SAM" id="SignalP"/>
    </source>
</evidence>
<protein>
    <submittedName>
        <fullName evidence="3">Alpha/beta-hydrolase</fullName>
    </submittedName>
</protein>
<dbReference type="InterPro" id="IPR002921">
    <property type="entry name" value="Fungal_lipase-type"/>
</dbReference>
<feature type="chain" id="PRO_5013243923" evidence="1">
    <location>
        <begin position="16"/>
        <end position="378"/>
    </location>
</feature>
<evidence type="ECO:0000313" key="4">
    <source>
        <dbReference type="Proteomes" id="UP000070444"/>
    </source>
</evidence>
<keyword evidence="1" id="KW-0732">Signal</keyword>
<feature type="signal peptide" evidence="1">
    <location>
        <begin position="1"/>
        <end position="15"/>
    </location>
</feature>
<dbReference type="SUPFAM" id="SSF53474">
    <property type="entry name" value="alpha/beta-Hydrolases"/>
    <property type="match status" value="1"/>
</dbReference>
<keyword evidence="3" id="KW-0378">Hydrolase</keyword>
<dbReference type="GO" id="GO:0016787">
    <property type="term" value="F:hydrolase activity"/>
    <property type="evidence" value="ECO:0007669"/>
    <property type="project" value="UniProtKB-KW"/>
</dbReference>
<dbReference type="InterPro" id="IPR051218">
    <property type="entry name" value="Sec_MonoDiacylglyc_Lipase"/>
</dbReference>
<dbReference type="InterPro" id="IPR029058">
    <property type="entry name" value="AB_hydrolase_fold"/>
</dbReference>
<dbReference type="GO" id="GO:0006629">
    <property type="term" value="P:lipid metabolic process"/>
    <property type="evidence" value="ECO:0007669"/>
    <property type="project" value="InterPro"/>
</dbReference>
<dbReference type="OMA" id="RACTHYL"/>